<reference evidence="9 10" key="1">
    <citation type="journal article" date="2017" name="Curr. Biol.">
        <title>The Evolution of Venom by Co-option of Single-Copy Genes.</title>
        <authorList>
            <person name="Martinson E.O."/>
            <person name="Mrinalini"/>
            <person name="Kelkar Y.D."/>
            <person name="Chang C.H."/>
            <person name="Werren J.H."/>
        </authorList>
    </citation>
    <scope>NUCLEOTIDE SEQUENCE [LARGE SCALE GENOMIC DNA]</scope>
    <source>
        <strain evidence="9 10">Alberta</strain>
        <tissue evidence="9">Whole body</tissue>
    </source>
</reference>
<comment type="similarity">
    <text evidence="1 6">Belongs to the ferritin family.</text>
</comment>
<name>A0A232FKI6_9HYME</name>
<evidence type="ECO:0000256" key="1">
    <source>
        <dbReference type="ARBA" id="ARBA00007513"/>
    </source>
</evidence>
<dbReference type="Proteomes" id="UP000215335">
    <property type="component" value="Unassembled WGS sequence"/>
</dbReference>
<feature type="domain" description="Ferritin-like diiron" evidence="8">
    <location>
        <begin position="48"/>
        <end position="202"/>
    </location>
</feature>
<dbReference type="CDD" id="cd01056">
    <property type="entry name" value="Euk_Ferritin"/>
    <property type="match status" value="1"/>
</dbReference>
<proteinExistence type="inferred from homology"/>
<keyword evidence="3 5" id="KW-0479">Metal-binding</keyword>
<accession>A0A232FKI6</accession>
<dbReference type="PANTHER" id="PTHR11431:SF51">
    <property type="entry name" value="FERRITIN"/>
    <property type="match status" value="1"/>
</dbReference>
<evidence type="ECO:0000259" key="8">
    <source>
        <dbReference type="PROSITE" id="PS50905"/>
    </source>
</evidence>
<keyword evidence="7" id="KW-0732">Signal</keyword>
<dbReference type="GO" id="GO:0006826">
    <property type="term" value="P:iron ion transport"/>
    <property type="evidence" value="ECO:0007669"/>
    <property type="project" value="InterPro"/>
</dbReference>
<evidence type="ECO:0000256" key="6">
    <source>
        <dbReference type="RuleBase" id="RU361145"/>
    </source>
</evidence>
<dbReference type="SUPFAM" id="SSF47240">
    <property type="entry name" value="Ferritin-like"/>
    <property type="match status" value="1"/>
</dbReference>
<evidence type="ECO:0000256" key="3">
    <source>
        <dbReference type="ARBA" id="ARBA00022723"/>
    </source>
</evidence>
<dbReference type="GO" id="GO:0008198">
    <property type="term" value="F:ferrous iron binding"/>
    <property type="evidence" value="ECO:0007669"/>
    <property type="project" value="TreeGrafter"/>
</dbReference>
<dbReference type="InterPro" id="IPR008331">
    <property type="entry name" value="Ferritin_DPS_dom"/>
</dbReference>
<dbReference type="Pfam" id="PF00210">
    <property type="entry name" value="Ferritin"/>
    <property type="match status" value="1"/>
</dbReference>
<protein>
    <recommendedName>
        <fullName evidence="6">Ferritin</fullName>
    </recommendedName>
</protein>
<feature type="chain" id="PRO_5012669414" description="Ferritin" evidence="7">
    <location>
        <begin position="17"/>
        <end position="221"/>
    </location>
</feature>
<evidence type="ECO:0000313" key="10">
    <source>
        <dbReference type="Proteomes" id="UP000215335"/>
    </source>
</evidence>
<dbReference type="GO" id="GO:0005737">
    <property type="term" value="C:cytoplasm"/>
    <property type="evidence" value="ECO:0007669"/>
    <property type="project" value="TreeGrafter"/>
</dbReference>
<dbReference type="Gene3D" id="1.20.1260.10">
    <property type="match status" value="1"/>
</dbReference>
<evidence type="ECO:0000256" key="5">
    <source>
        <dbReference type="PIRSR" id="PIRSR601519-1"/>
    </source>
</evidence>
<dbReference type="EMBL" id="NNAY01000096">
    <property type="protein sequence ID" value="OXU31009.1"/>
    <property type="molecule type" value="Genomic_DNA"/>
</dbReference>
<evidence type="ECO:0000313" key="9">
    <source>
        <dbReference type="EMBL" id="OXU31009.1"/>
    </source>
</evidence>
<evidence type="ECO:0000256" key="4">
    <source>
        <dbReference type="ARBA" id="ARBA00023004"/>
    </source>
</evidence>
<evidence type="ECO:0000256" key="2">
    <source>
        <dbReference type="ARBA" id="ARBA00022434"/>
    </source>
</evidence>
<feature type="signal peptide" evidence="7">
    <location>
        <begin position="1"/>
        <end position="16"/>
    </location>
</feature>
<dbReference type="InterPro" id="IPR001519">
    <property type="entry name" value="Ferritin"/>
</dbReference>
<keyword evidence="2 6" id="KW-0409">Iron storage</keyword>
<organism evidence="9 10">
    <name type="scientific">Trichomalopsis sarcophagae</name>
    <dbReference type="NCBI Taxonomy" id="543379"/>
    <lineage>
        <taxon>Eukaryota</taxon>
        <taxon>Metazoa</taxon>
        <taxon>Ecdysozoa</taxon>
        <taxon>Arthropoda</taxon>
        <taxon>Hexapoda</taxon>
        <taxon>Insecta</taxon>
        <taxon>Pterygota</taxon>
        <taxon>Neoptera</taxon>
        <taxon>Endopterygota</taxon>
        <taxon>Hymenoptera</taxon>
        <taxon>Apocrita</taxon>
        <taxon>Proctotrupomorpha</taxon>
        <taxon>Chalcidoidea</taxon>
        <taxon>Pteromalidae</taxon>
        <taxon>Pteromalinae</taxon>
        <taxon>Trichomalopsis</taxon>
    </lineage>
</organism>
<dbReference type="GO" id="GO:0006879">
    <property type="term" value="P:intracellular iron ion homeostasis"/>
    <property type="evidence" value="ECO:0007669"/>
    <property type="project" value="UniProtKB-KW"/>
</dbReference>
<evidence type="ECO:0000256" key="7">
    <source>
        <dbReference type="SAM" id="SignalP"/>
    </source>
</evidence>
<sequence>MFLLGVLCTLLVTASAEYCYNDIEGACNPKQAPSLTVEPQLPNCNAKYGGIDLIQTDFQAYANGHIETSFEFLLMSTHFGNYESSREGFKSLYRKLSDDAWEKAINTIKYITNRGGRMNFNQLPHFKKVTKDRVLDLTELHSLGKALDTTKQLAQEALRLHSLSIKHQDSAASHYIEEEFMEPQTETIRTLAGYTHDLKSMLNSEAPLALFLFDEYLQKAL</sequence>
<dbReference type="AlphaFoldDB" id="A0A232FKI6"/>
<feature type="binding site" evidence="5">
    <location>
        <position position="184"/>
    </location>
    <ligand>
        <name>Fe cation</name>
        <dbReference type="ChEBI" id="CHEBI:24875"/>
        <label>1</label>
    </ligand>
</feature>
<keyword evidence="10" id="KW-1185">Reference proteome</keyword>
<dbReference type="PROSITE" id="PS50905">
    <property type="entry name" value="FERRITIN_LIKE"/>
    <property type="match status" value="1"/>
</dbReference>
<comment type="function">
    <text evidence="6">Stores iron in a soluble, non-toxic, readily available form. Important for iron homeostasis. Iron is taken up in the ferrous form and deposited as ferric hydroxides after oxidation.</text>
</comment>
<dbReference type="OrthoDB" id="6363126at2759"/>
<dbReference type="STRING" id="543379.A0A232FKI6"/>
<comment type="caution">
    <text evidence="9">The sequence shown here is derived from an EMBL/GenBank/DDBJ whole genome shotgun (WGS) entry which is preliminary data.</text>
</comment>
<gene>
    <name evidence="9" type="ORF">TSAR_014186</name>
</gene>
<keyword evidence="4 5" id="KW-0408">Iron</keyword>
<dbReference type="InterPro" id="IPR012347">
    <property type="entry name" value="Ferritin-like"/>
</dbReference>
<dbReference type="InterPro" id="IPR009078">
    <property type="entry name" value="Ferritin-like_SF"/>
</dbReference>
<dbReference type="PANTHER" id="PTHR11431">
    <property type="entry name" value="FERRITIN"/>
    <property type="match status" value="1"/>
</dbReference>
<dbReference type="InterPro" id="IPR009040">
    <property type="entry name" value="Ferritin-like_diiron"/>
</dbReference>
<dbReference type="GO" id="GO:0008199">
    <property type="term" value="F:ferric iron binding"/>
    <property type="evidence" value="ECO:0007669"/>
    <property type="project" value="InterPro"/>
</dbReference>